<dbReference type="GO" id="GO:0005634">
    <property type="term" value="C:nucleus"/>
    <property type="evidence" value="ECO:0007669"/>
    <property type="project" value="TreeGrafter"/>
</dbReference>
<dbReference type="Gene3D" id="1.10.290.10">
    <property type="entry name" value="Topoisomerase I, domain 4"/>
    <property type="match status" value="1"/>
</dbReference>
<dbReference type="InterPro" id="IPR013825">
    <property type="entry name" value="Topo_IA_cen_sub2"/>
</dbReference>
<evidence type="ECO:0000313" key="3">
    <source>
        <dbReference type="EMBL" id="EEQ97492.1"/>
    </source>
</evidence>
<dbReference type="PROSITE" id="PS52039">
    <property type="entry name" value="TOPO_IA_2"/>
    <property type="match status" value="1"/>
</dbReference>
<dbReference type="RefSeq" id="XP_002764775.1">
    <property type="nucleotide sequence ID" value="XM_002764729.1"/>
</dbReference>
<dbReference type="InterPro" id="IPR013497">
    <property type="entry name" value="Topo_IA_cen"/>
</dbReference>
<keyword evidence="1 3" id="KW-0413">Isomerase</keyword>
<name>C5M0K0_PERM5</name>
<dbReference type="GO" id="GO:0003917">
    <property type="term" value="F:DNA topoisomerase type I (single strand cut, ATP-independent) activity"/>
    <property type="evidence" value="ECO:0007669"/>
    <property type="project" value="UniProtKB-EC"/>
</dbReference>
<comment type="function">
    <text evidence="1">Introduces a single-strand break via transesterification at a target site in duplex DNA. Releases the supercoiling and torsional tension of DNA introduced during the DNA replication and transcription by transiently cleaving and rejoining one strand of the DNA duplex. The scissile phosphodiester is attacked by the catalytic tyrosine of the enzyme, resulting in the formation of a DNA-(5'-phosphotyrosyl)-enzyme intermediate and the expulsion of a 3'-OH DNA strand.</text>
</comment>
<feature type="non-terminal residue" evidence="3">
    <location>
        <position position="73"/>
    </location>
</feature>
<dbReference type="PANTHER" id="PTHR11390:SF21">
    <property type="entry name" value="DNA TOPOISOMERASE 3-ALPHA"/>
    <property type="match status" value="1"/>
</dbReference>
<accession>C5M0K0</accession>
<reference evidence="3 4" key="1">
    <citation type="submission" date="2008-07" db="EMBL/GenBank/DDBJ databases">
        <authorList>
            <person name="El-Sayed N."/>
            <person name="Caler E."/>
            <person name="Inman J."/>
            <person name="Amedeo P."/>
            <person name="Hass B."/>
            <person name="Wortman J."/>
        </authorList>
    </citation>
    <scope>NUCLEOTIDE SEQUENCE [LARGE SCALE GENOMIC DNA]</scope>
    <source>
        <strain evidence="4">ATCC 50983 / TXsc</strain>
    </source>
</reference>
<dbReference type="GO" id="GO:0031422">
    <property type="term" value="C:RecQ family helicase-topoisomerase III complex"/>
    <property type="evidence" value="ECO:0007669"/>
    <property type="project" value="TreeGrafter"/>
</dbReference>
<dbReference type="EMBL" id="GG687123">
    <property type="protein sequence ID" value="EEQ97492.1"/>
    <property type="molecule type" value="Genomic_DNA"/>
</dbReference>
<keyword evidence="4" id="KW-1185">Reference proteome</keyword>
<dbReference type="EC" id="5.6.2.1" evidence="1"/>
<organism evidence="4">
    <name type="scientific">Perkinsus marinus (strain ATCC 50983 / TXsc)</name>
    <dbReference type="NCBI Taxonomy" id="423536"/>
    <lineage>
        <taxon>Eukaryota</taxon>
        <taxon>Sar</taxon>
        <taxon>Alveolata</taxon>
        <taxon>Perkinsozoa</taxon>
        <taxon>Perkinsea</taxon>
        <taxon>Perkinsida</taxon>
        <taxon>Perkinsidae</taxon>
        <taxon>Perkinsus</taxon>
    </lineage>
</organism>
<dbReference type="AlphaFoldDB" id="C5M0K0"/>
<proteinExistence type="inferred from homology"/>
<dbReference type="Proteomes" id="UP000007800">
    <property type="component" value="Unassembled WGS sequence"/>
</dbReference>
<feature type="domain" description="Topo IA-type catalytic" evidence="2">
    <location>
        <begin position="1"/>
        <end position="73"/>
    </location>
</feature>
<comment type="similarity">
    <text evidence="1">Belongs to the type IA topoisomerase family.</text>
</comment>
<evidence type="ECO:0000313" key="4">
    <source>
        <dbReference type="Proteomes" id="UP000007800"/>
    </source>
</evidence>
<dbReference type="SUPFAM" id="SSF56712">
    <property type="entry name" value="Prokaryotic type I DNA topoisomerase"/>
    <property type="match status" value="1"/>
</dbReference>
<dbReference type="PANTHER" id="PTHR11390">
    <property type="entry name" value="PROKARYOTIC DNA TOPOISOMERASE"/>
    <property type="match status" value="1"/>
</dbReference>
<dbReference type="GO" id="GO:0006281">
    <property type="term" value="P:DNA repair"/>
    <property type="evidence" value="ECO:0007669"/>
    <property type="project" value="TreeGrafter"/>
</dbReference>
<sequence>AHPPIHPVQLAGPGSQIPLQGEQWRVYELITRHFLACVAPDAIGAESKIEVTVGDEMFHATGLTVVEENWLEV</sequence>
<dbReference type="InParanoid" id="C5M0K0"/>
<dbReference type="OrthoDB" id="430051at2759"/>
<feature type="non-terminal residue" evidence="3">
    <location>
        <position position="1"/>
    </location>
</feature>
<keyword evidence="1" id="KW-0799">Topoisomerase</keyword>
<dbReference type="GO" id="GO:0006310">
    <property type="term" value="P:DNA recombination"/>
    <property type="evidence" value="ECO:0007669"/>
    <property type="project" value="TreeGrafter"/>
</dbReference>
<dbReference type="GO" id="GO:0003677">
    <property type="term" value="F:DNA binding"/>
    <property type="evidence" value="ECO:0007669"/>
    <property type="project" value="UniProtKB-KW"/>
</dbReference>
<dbReference type="GO" id="GO:0006265">
    <property type="term" value="P:DNA topological change"/>
    <property type="evidence" value="ECO:0007669"/>
    <property type="project" value="InterPro"/>
</dbReference>
<protein>
    <recommendedName>
        <fullName evidence="1">DNA topoisomerase</fullName>
        <ecNumber evidence="1">5.6.2.1</ecNumber>
    </recommendedName>
</protein>
<dbReference type="Pfam" id="PF01131">
    <property type="entry name" value="Topoisom_bac"/>
    <property type="match status" value="1"/>
</dbReference>
<dbReference type="InterPro" id="IPR000380">
    <property type="entry name" value="Topo_IA"/>
</dbReference>
<gene>
    <name evidence="3" type="ORF">Pmar_PMAR027283</name>
</gene>
<dbReference type="GeneID" id="9055149"/>
<evidence type="ECO:0000256" key="1">
    <source>
        <dbReference type="RuleBase" id="RU362092"/>
    </source>
</evidence>
<dbReference type="Gene3D" id="2.70.20.10">
    <property type="entry name" value="Topoisomerase I, domain 3"/>
    <property type="match status" value="1"/>
</dbReference>
<comment type="catalytic activity">
    <reaction evidence="1">
        <text>ATP-independent breakage of single-stranded DNA, followed by passage and rejoining.</text>
        <dbReference type="EC" id="5.6.2.1"/>
    </reaction>
</comment>
<dbReference type="InterPro" id="IPR013826">
    <property type="entry name" value="Topo_IA_cen_sub3"/>
</dbReference>
<dbReference type="InterPro" id="IPR023405">
    <property type="entry name" value="Topo_IA_core_domain"/>
</dbReference>
<evidence type="ECO:0000259" key="2">
    <source>
        <dbReference type="PROSITE" id="PS52039"/>
    </source>
</evidence>
<keyword evidence="1" id="KW-0238">DNA-binding</keyword>